<comment type="caution">
    <text evidence="1">The sequence shown here is derived from an EMBL/GenBank/DDBJ whole genome shotgun (WGS) entry which is preliminary data.</text>
</comment>
<organism evidence="1 2">
    <name type="scientific">Streptomyces diacarni</name>
    <dbReference type="NCBI Taxonomy" id="2800381"/>
    <lineage>
        <taxon>Bacteria</taxon>
        <taxon>Bacillati</taxon>
        <taxon>Actinomycetota</taxon>
        <taxon>Actinomycetes</taxon>
        <taxon>Kitasatosporales</taxon>
        <taxon>Streptomycetaceae</taxon>
        <taxon>Streptomyces</taxon>
    </lineage>
</organism>
<accession>A0A367ETJ5</accession>
<sequence>MDDDWDTDPADTWPLPPAWMWGCETCADLYGAMKRAGEVFSAALEELGPSVDCDPFDTVVTTQIRLAEHLAVQHSEQLPEEDPTCAKCTSPEMFQLPERFILEHRARHLFAPPSVVDRL</sequence>
<dbReference type="RefSeq" id="WP_114022996.1">
    <property type="nucleotide sequence ID" value="NZ_JBEYTF010000002.1"/>
</dbReference>
<dbReference type="Proteomes" id="UP000252914">
    <property type="component" value="Unassembled WGS sequence"/>
</dbReference>
<evidence type="ECO:0000313" key="2">
    <source>
        <dbReference type="Proteomes" id="UP000252914"/>
    </source>
</evidence>
<dbReference type="EMBL" id="QOIN01000046">
    <property type="protein sequence ID" value="RCG21361.1"/>
    <property type="molecule type" value="Genomic_DNA"/>
</dbReference>
<evidence type="ECO:0000313" key="1">
    <source>
        <dbReference type="EMBL" id="RCG21361.1"/>
    </source>
</evidence>
<name>A0A367ETJ5_9ACTN</name>
<keyword evidence="2" id="KW-1185">Reference proteome</keyword>
<protein>
    <submittedName>
        <fullName evidence="1">Uncharacterized protein</fullName>
    </submittedName>
</protein>
<gene>
    <name evidence="1" type="ORF">DTL70_18140</name>
</gene>
<proteinExistence type="predicted"/>
<dbReference type="AlphaFoldDB" id="A0A367ETJ5"/>
<reference evidence="1 2" key="1">
    <citation type="submission" date="2018-06" db="EMBL/GenBank/DDBJ databases">
        <title>Streptomyces reniochalinae sp. nov. and Streptomyces diacarnus sp. nov. from marine sponges.</title>
        <authorList>
            <person name="Li L."/>
        </authorList>
    </citation>
    <scope>NUCLEOTIDE SEQUENCE [LARGE SCALE GENOMIC DNA]</scope>
    <source>
        <strain evidence="1 2">LHW51701</strain>
    </source>
</reference>